<dbReference type="Gene3D" id="1.25.40.20">
    <property type="entry name" value="Ankyrin repeat-containing domain"/>
    <property type="match status" value="1"/>
</dbReference>
<keyword evidence="2" id="KW-1185">Reference proteome</keyword>
<accession>A0A366SCZ5</accession>
<reference evidence="1 2" key="1">
    <citation type="submission" date="2018-06" db="EMBL/GenBank/DDBJ databases">
        <title>Fusarium incarnatum-equiseti species complex species 28.</title>
        <authorList>
            <person name="Gardiner D.M."/>
        </authorList>
    </citation>
    <scope>NUCLEOTIDE SEQUENCE [LARGE SCALE GENOMIC DNA]</scope>
    <source>
        <strain evidence="1 2">FIESC_28</strain>
    </source>
</reference>
<organism evidence="1 2">
    <name type="scientific">Fusarium coffeatum</name>
    <dbReference type="NCBI Taxonomy" id="231269"/>
    <lineage>
        <taxon>Eukaryota</taxon>
        <taxon>Fungi</taxon>
        <taxon>Dikarya</taxon>
        <taxon>Ascomycota</taxon>
        <taxon>Pezizomycotina</taxon>
        <taxon>Sordariomycetes</taxon>
        <taxon>Hypocreomycetidae</taxon>
        <taxon>Hypocreales</taxon>
        <taxon>Nectriaceae</taxon>
        <taxon>Fusarium</taxon>
        <taxon>Fusarium incarnatum-equiseti species complex</taxon>
    </lineage>
</organism>
<comment type="caution">
    <text evidence="1">The sequence shown here is derived from an EMBL/GenBank/DDBJ whole genome shotgun (WGS) entry which is preliminary data.</text>
</comment>
<gene>
    <name evidence="1" type="ORF">FIESC28_00653</name>
</gene>
<dbReference type="InterPro" id="IPR036770">
    <property type="entry name" value="Ankyrin_rpt-contain_sf"/>
</dbReference>
<dbReference type="OrthoDB" id="5034377at2759"/>
<dbReference type="Proteomes" id="UP000253153">
    <property type="component" value="Unassembled WGS sequence"/>
</dbReference>
<evidence type="ECO:0000313" key="2">
    <source>
        <dbReference type="Proteomes" id="UP000253153"/>
    </source>
</evidence>
<proteinExistence type="predicted"/>
<dbReference type="RefSeq" id="XP_031021127.1">
    <property type="nucleotide sequence ID" value="XM_031154804.1"/>
</dbReference>
<protein>
    <submittedName>
        <fullName evidence="1">Uncharacterized protein</fullName>
    </submittedName>
</protein>
<dbReference type="SUPFAM" id="SSF48403">
    <property type="entry name" value="Ankyrin repeat"/>
    <property type="match status" value="1"/>
</dbReference>
<dbReference type="GeneID" id="41990100"/>
<name>A0A366SCZ5_9HYPO</name>
<evidence type="ECO:0000313" key="1">
    <source>
        <dbReference type="EMBL" id="RBR26536.1"/>
    </source>
</evidence>
<dbReference type="EMBL" id="QKXC01000018">
    <property type="protein sequence ID" value="RBR26536.1"/>
    <property type="molecule type" value="Genomic_DNA"/>
</dbReference>
<sequence>MSLERFEFDRRSIGAWIKYELDDPRGYGSECFMKLDQNIFPFYDFTVEEPTGTPIFKPRQGCLIRVTPLSAAAYLGDEDAVRRLSQFPDPHEANELISPLALAYLQGHSRAIELLAERDETRNTLNTAHIAARTGQSHYIRYLYRKFHSLQGACDVHSIPPAVHALYLHNDEQIKEVLSALIYLDEDALDTVGIWQHHWTCADLARAMGKSGDLVDWLEDKCRSITS</sequence>
<dbReference type="AlphaFoldDB" id="A0A366SCZ5"/>